<evidence type="ECO:0000256" key="6">
    <source>
        <dbReference type="ARBA" id="ARBA00022801"/>
    </source>
</evidence>
<dbReference type="GO" id="GO:0004829">
    <property type="term" value="F:threonine-tRNA ligase activity"/>
    <property type="evidence" value="ECO:0007669"/>
    <property type="project" value="UniProtKB-EC"/>
</dbReference>
<dbReference type="NCBIfam" id="TIGR00172">
    <property type="entry name" value="maf"/>
    <property type="match status" value="1"/>
</dbReference>
<sequence length="766" mass="85175">MLLRRISRLRPARSSGSLPRIYRNGLSLTQRSCSSCATAGTPPKPAADHRQLGLQQELFTTSIYSPGSPMFLPNGAKIFNRLVEFLRKQYIRYGFDEVITPTIYKKALWAKSGHLDNYAEDMFTVTSTSPSRADATENGEEDEYGLKPMNCPGHCLIFASQRRSYRDLPIRYADFSPLHRNEVSGALSGLTRVRRFHQDDGHIFCRPSQIEEEIRNTLDFVRVTYKVFKLGPYRLALSTRPADHFIGSAQDWDRAEGALKRALDASGLEWGINQGDGAFYGPKIDIILRDSDGKEHQTATIQLDFQLPKRFELEYQAPAPELEQKGEVTTDAARLAESGPVTPVLIHRAVLGSVERLMALLIEHYNGKWPFWLNPRQVMILVVNDSEPVLDLAYTTRNLLLGISGSKSSDDGPVSNATQISVDIDDRKTSIGAKVREAKAKGYGVIVTVGSRQIEKGTVTVDTTTLSQGDASGDKYKEMSPQELLDILKAKIDAYDALDRQDTPNYPPPDYITAAREHGLKLRQSAPPRKSPQPFDIPILKYMKTHKVILASASPRRKALLAQVGLTDLEVVPSAKPEDLSKEVLGPYEYVASTARMKCLDVYTSAIKQGKEPDVVISADTIIVTREGKILEKPSSEQAHIRMLKHLRDTRFHKVLTAVCCMAPKEEPTHPGYEISSYTEETKVYFAKETDGLPDDVIESYVKTREGVDKAGGYAIQGLAGMVLIEKVDGSVDNVVGLPVRKTLQLCEKVVFRQGEVDSDDEGEDD</sequence>
<dbReference type="SUPFAM" id="SSF55681">
    <property type="entry name" value="Class II aaRS and biotin synthetases"/>
    <property type="match status" value="1"/>
</dbReference>
<evidence type="ECO:0000256" key="10">
    <source>
        <dbReference type="ARBA" id="ARBA00023128"/>
    </source>
</evidence>
<dbReference type="PANTHER" id="PTHR11451:SF50">
    <property type="entry name" value="THREONINE--TRNA LIGASE, MITOCHONDRIAL"/>
    <property type="match status" value="1"/>
</dbReference>
<keyword evidence="10" id="KW-0496">Mitochondrion</keyword>
<keyword evidence="5" id="KW-0547">Nucleotide-binding</keyword>
<evidence type="ECO:0000256" key="11">
    <source>
        <dbReference type="ARBA" id="ARBA00023146"/>
    </source>
</evidence>
<keyword evidence="6" id="KW-0378">Hydrolase</keyword>
<evidence type="ECO:0000256" key="1">
    <source>
        <dbReference type="ARBA" id="ARBA00004305"/>
    </source>
</evidence>
<comment type="caution">
    <text evidence="15">The sequence shown here is derived from an EMBL/GenBank/DDBJ whole genome shotgun (WGS) entry which is preliminary data.</text>
</comment>
<keyword evidence="9" id="KW-0809">Transit peptide</keyword>
<comment type="similarity">
    <text evidence="2">Belongs to the class-II aminoacyl-tRNA synthetase family.</text>
</comment>
<dbReference type="GeneID" id="70126400"/>
<dbReference type="OrthoDB" id="5423599at2759"/>
<dbReference type="Pfam" id="PF03129">
    <property type="entry name" value="HGTP_anticodon"/>
    <property type="match status" value="1"/>
</dbReference>
<dbReference type="EMBL" id="JAGPXC010000002">
    <property type="protein sequence ID" value="KAH6657367.1"/>
    <property type="molecule type" value="Genomic_DNA"/>
</dbReference>
<dbReference type="Proteomes" id="UP000758603">
    <property type="component" value="Unassembled WGS sequence"/>
</dbReference>
<evidence type="ECO:0000256" key="4">
    <source>
        <dbReference type="ARBA" id="ARBA00022598"/>
    </source>
</evidence>
<dbReference type="InterPro" id="IPR003697">
    <property type="entry name" value="Maf-like"/>
</dbReference>
<evidence type="ECO:0000256" key="12">
    <source>
        <dbReference type="ARBA" id="ARBA00031900"/>
    </source>
</evidence>
<feature type="domain" description="Aminoacyl-transfer RNA synthetases class-II family profile" evidence="14">
    <location>
        <begin position="73"/>
        <end position="370"/>
    </location>
</feature>
<dbReference type="CDD" id="cd00771">
    <property type="entry name" value="ThrRS_core"/>
    <property type="match status" value="1"/>
</dbReference>
<evidence type="ECO:0000259" key="14">
    <source>
        <dbReference type="PROSITE" id="PS50862"/>
    </source>
</evidence>
<dbReference type="InterPro" id="IPR033728">
    <property type="entry name" value="ThrRS_core"/>
</dbReference>
<evidence type="ECO:0000256" key="5">
    <source>
        <dbReference type="ARBA" id="ARBA00022741"/>
    </source>
</evidence>
<keyword evidence="16" id="KW-1185">Reference proteome</keyword>
<dbReference type="RefSeq" id="XP_045961601.1">
    <property type="nucleotide sequence ID" value="XM_046097508.1"/>
</dbReference>
<dbReference type="InterPro" id="IPR002314">
    <property type="entry name" value="aa-tRNA-synt_IIb"/>
</dbReference>
<dbReference type="Gene3D" id="3.30.930.10">
    <property type="entry name" value="Bira Bifunctional Protein, Domain 2"/>
    <property type="match status" value="1"/>
</dbReference>
<proteinExistence type="inferred from homology"/>
<dbReference type="InterPro" id="IPR004154">
    <property type="entry name" value="Anticodon-bd"/>
</dbReference>
<dbReference type="GO" id="GO:0005759">
    <property type="term" value="C:mitochondrial matrix"/>
    <property type="evidence" value="ECO:0007669"/>
    <property type="project" value="UniProtKB-SubCell"/>
</dbReference>
<evidence type="ECO:0000256" key="3">
    <source>
        <dbReference type="ARBA" id="ARBA00013163"/>
    </source>
</evidence>
<evidence type="ECO:0000256" key="13">
    <source>
        <dbReference type="ARBA" id="ARBA00049515"/>
    </source>
</evidence>
<comment type="subcellular location">
    <subcellularLocation>
        <location evidence="1">Mitochondrion matrix</location>
    </subcellularLocation>
</comment>
<evidence type="ECO:0000256" key="2">
    <source>
        <dbReference type="ARBA" id="ARBA00008226"/>
    </source>
</evidence>
<evidence type="ECO:0000256" key="9">
    <source>
        <dbReference type="ARBA" id="ARBA00022946"/>
    </source>
</evidence>
<evidence type="ECO:0000313" key="15">
    <source>
        <dbReference type="EMBL" id="KAH6657367.1"/>
    </source>
</evidence>
<name>A0A9P8USL7_9PEZI</name>
<dbReference type="PRINTS" id="PR01047">
    <property type="entry name" value="TRNASYNTHTHR"/>
</dbReference>
<protein>
    <recommendedName>
        <fullName evidence="3">threonine--tRNA ligase</fullName>
        <ecNumber evidence="3">6.1.1.3</ecNumber>
    </recommendedName>
    <alternativeName>
        <fullName evidence="12">Threonyl-tRNA synthetase</fullName>
    </alternativeName>
</protein>
<organism evidence="15 16">
    <name type="scientific">Truncatella angustata</name>
    <dbReference type="NCBI Taxonomy" id="152316"/>
    <lineage>
        <taxon>Eukaryota</taxon>
        <taxon>Fungi</taxon>
        <taxon>Dikarya</taxon>
        <taxon>Ascomycota</taxon>
        <taxon>Pezizomycotina</taxon>
        <taxon>Sordariomycetes</taxon>
        <taxon>Xylariomycetidae</taxon>
        <taxon>Amphisphaeriales</taxon>
        <taxon>Sporocadaceae</taxon>
        <taxon>Truncatella</taxon>
    </lineage>
</organism>
<dbReference type="EC" id="6.1.1.3" evidence="3"/>
<dbReference type="NCBIfam" id="TIGR00418">
    <property type="entry name" value="thrS"/>
    <property type="match status" value="1"/>
</dbReference>
<evidence type="ECO:0000313" key="16">
    <source>
        <dbReference type="Proteomes" id="UP000758603"/>
    </source>
</evidence>
<keyword evidence="11" id="KW-0030">Aminoacyl-tRNA synthetase</keyword>
<reference evidence="15" key="1">
    <citation type="journal article" date="2021" name="Nat. Commun.">
        <title>Genetic determinants of endophytism in the Arabidopsis root mycobiome.</title>
        <authorList>
            <person name="Mesny F."/>
            <person name="Miyauchi S."/>
            <person name="Thiergart T."/>
            <person name="Pickel B."/>
            <person name="Atanasova L."/>
            <person name="Karlsson M."/>
            <person name="Huettel B."/>
            <person name="Barry K.W."/>
            <person name="Haridas S."/>
            <person name="Chen C."/>
            <person name="Bauer D."/>
            <person name="Andreopoulos W."/>
            <person name="Pangilinan J."/>
            <person name="LaButti K."/>
            <person name="Riley R."/>
            <person name="Lipzen A."/>
            <person name="Clum A."/>
            <person name="Drula E."/>
            <person name="Henrissat B."/>
            <person name="Kohler A."/>
            <person name="Grigoriev I.V."/>
            <person name="Martin F.M."/>
            <person name="Hacquard S."/>
        </authorList>
    </citation>
    <scope>NUCLEOTIDE SEQUENCE</scope>
    <source>
        <strain evidence="15">MPI-SDFR-AT-0073</strain>
    </source>
</reference>
<dbReference type="InterPro" id="IPR006195">
    <property type="entry name" value="aa-tRNA-synth_II"/>
</dbReference>
<keyword evidence="7" id="KW-0067">ATP-binding</keyword>
<dbReference type="InterPro" id="IPR036621">
    <property type="entry name" value="Anticodon-bd_dom_sf"/>
</dbReference>
<gene>
    <name evidence="15" type="ORF">BKA67DRAFT_512827</name>
</gene>
<dbReference type="PROSITE" id="PS50862">
    <property type="entry name" value="AA_TRNA_LIGASE_II"/>
    <property type="match status" value="1"/>
</dbReference>
<evidence type="ECO:0000256" key="8">
    <source>
        <dbReference type="ARBA" id="ARBA00022917"/>
    </source>
</evidence>
<dbReference type="InterPro" id="IPR002320">
    <property type="entry name" value="Thr-tRNA-ligase_IIa"/>
</dbReference>
<dbReference type="GO" id="GO:0005524">
    <property type="term" value="F:ATP binding"/>
    <property type="evidence" value="ECO:0007669"/>
    <property type="project" value="UniProtKB-KW"/>
</dbReference>
<accession>A0A9P8USL7</accession>
<evidence type="ECO:0000256" key="7">
    <source>
        <dbReference type="ARBA" id="ARBA00022840"/>
    </source>
</evidence>
<dbReference type="GO" id="GO:0006435">
    <property type="term" value="P:threonyl-tRNA aminoacylation"/>
    <property type="evidence" value="ECO:0007669"/>
    <property type="project" value="InterPro"/>
</dbReference>
<keyword evidence="4" id="KW-0436">Ligase</keyword>
<dbReference type="SUPFAM" id="SSF52972">
    <property type="entry name" value="ITPase-like"/>
    <property type="match status" value="1"/>
</dbReference>
<keyword evidence="8" id="KW-0648">Protein biosynthesis</keyword>
<dbReference type="CDD" id="cd00555">
    <property type="entry name" value="Maf"/>
    <property type="match status" value="1"/>
</dbReference>
<comment type="catalytic activity">
    <reaction evidence="13">
        <text>tRNA(Thr) + L-threonine + ATP = L-threonyl-tRNA(Thr) + AMP + diphosphate + H(+)</text>
        <dbReference type="Rhea" id="RHEA:24624"/>
        <dbReference type="Rhea" id="RHEA-COMP:9670"/>
        <dbReference type="Rhea" id="RHEA-COMP:9704"/>
        <dbReference type="ChEBI" id="CHEBI:15378"/>
        <dbReference type="ChEBI" id="CHEBI:30616"/>
        <dbReference type="ChEBI" id="CHEBI:33019"/>
        <dbReference type="ChEBI" id="CHEBI:57926"/>
        <dbReference type="ChEBI" id="CHEBI:78442"/>
        <dbReference type="ChEBI" id="CHEBI:78534"/>
        <dbReference type="ChEBI" id="CHEBI:456215"/>
        <dbReference type="EC" id="6.1.1.3"/>
    </reaction>
</comment>
<dbReference type="GO" id="GO:0047429">
    <property type="term" value="F:nucleoside triphosphate diphosphatase activity"/>
    <property type="evidence" value="ECO:0007669"/>
    <property type="project" value="InterPro"/>
</dbReference>
<dbReference type="HAMAP" id="MF_00528">
    <property type="entry name" value="Maf"/>
    <property type="match status" value="1"/>
</dbReference>
<dbReference type="AlphaFoldDB" id="A0A9P8USL7"/>
<dbReference type="InterPro" id="IPR045864">
    <property type="entry name" value="aa-tRNA-synth_II/BPL/LPL"/>
</dbReference>
<dbReference type="InterPro" id="IPR029001">
    <property type="entry name" value="ITPase-like_fam"/>
</dbReference>
<dbReference type="Pfam" id="PF00587">
    <property type="entry name" value="tRNA-synt_2b"/>
    <property type="match status" value="1"/>
</dbReference>
<dbReference type="SUPFAM" id="SSF52954">
    <property type="entry name" value="Class II aaRS ABD-related"/>
    <property type="match status" value="1"/>
</dbReference>
<dbReference type="Pfam" id="PF02545">
    <property type="entry name" value="Maf"/>
    <property type="match status" value="1"/>
</dbReference>
<dbReference type="FunFam" id="3.30.930.10:FF:000039">
    <property type="entry name" value="Threonyl-tRNA synthetase, mitochondrial"/>
    <property type="match status" value="1"/>
</dbReference>
<dbReference type="PANTHER" id="PTHR11451">
    <property type="entry name" value="THREONINE-TRNA LIGASE"/>
    <property type="match status" value="1"/>
</dbReference>
<dbReference type="Gene3D" id="3.90.950.10">
    <property type="match status" value="1"/>
</dbReference>
<dbReference type="Gene3D" id="3.40.50.800">
    <property type="entry name" value="Anticodon-binding domain"/>
    <property type="match status" value="1"/>
</dbReference>